<dbReference type="GO" id="GO:0015097">
    <property type="term" value="F:mercury ion transmembrane transporter activity"/>
    <property type="evidence" value="ECO:0007669"/>
    <property type="project" value="InterPro"/>
</dbReference>
<feature type="transmembrane region" description="Helical" evidence="1">
    <location>
        <begin position="53"/>
        <end position="71"/>
    </location>
</feature>
<keyword evidence="1" id="KW-1133">Transmembrane helix</keyword>
<name>A0A1I5WPW7_9BACT</name>
<evidence type="ECO:0000313" key="2">
    <source>
        <dbReference type="EMBL" id="SFQ21832.1"/>
    </source>
</evidence>
<feature type="transmembrane region" description="Helical" evidence="1">
    <location>
        <begin position="78"/>
        <end position="97"/>
    </location>
</feature>
<dbReference type="Pfam" id="PF03203">
    <property type="entry name" value="MerC"/>
    <property type="match status" value="1"/>
</dbReference>
<feature type="transmembrane region" description="Helical" evidence="1">
    <location>
        <begin position="16"/>
        <end position="41"/>
    </location>
</feature>
<evidence type="ECO:0000256" key="1">
    <source>
        <dbReference type="SAM" id="Phobius"/>
    </source>
</evidence>
<reference evidence="2 3" key="1">
    <citation type="submission" date="2016-10" db="EMBL/GenBank/DDBJ databases">
        <authorList>
            <person name="de Groot N.N."/>
        </authorList>
    </citation>
    <scope>NUCLEOTIDE SEQUENCE [LARGE SCALE GENOMIC DNA]</scope>
    <source>
        <strain evidence="3">E92,LMG 26720,CCM 7988</strain>
    </source>
</reference>
<gene>
    <name evidence="2" type="ORF">SAMN04515674_112104</name>
</gene>
<keyword evidence="1" id="KW-0812">Transmembrane</keyword>
<dbReference type="RefSeq" id="WP_092018642.1">
    <property type="nucleotide sequence ID" value="NZ_FOXH01000012.1"/>
</dbReference>
<protein>
    <submittedName>
        <fullName evidence="2">MerC mercury resistance protein</fullName>
    </submittedName>
</protein>
<dbReference type="AlphaFoldDB" id="A0A1I5WPW7"/>
<dbReference type="InterPro" id="IPR004891">
    <property type="entry name" value="Mercury-R_MerC"/>
</dbReference>
<organism evidence="2 3">
    <name type="scientific">Pseudarcicella hirudinis</name>
    <dbReference type="NCBI Taxonomy" id="1079859"/>
    <lineage>
        <taxon>Bacteria</taxon>
        <taxon>Pseudomonadati</taxon>
        <taxon>Bacteroidota</taxon>
        <taxon>Cytophagia</taxon>
        <taxon>Cytophagales</taxon>
        <taxon>Flectobacillaceae</taxon>
        <taxon>Pseudarcicella</taxon>
    </lineage>
</organism>
<keyword evidence="1" id="KW-0472">Membrane</keyword>
<dbReference type="OrthoDB" id="5966279at2"/>
<dbReference type="GO" id="GO:0016020">
    <property type="term" value="C:membrane"/>
    <property type="evidence" value="ECO:0007669"/>
    <property type="project" value="InterPro"/>
</dbReference>
<feature type="transmembrane region" description="Helical" evidence="1">
    <location>
        <begin position="103"/>
        <end position="121"/>
    </location>
</feature>
<dbReference type="EMBL" id="FOXH01000012">
    <property type="protein sequence ID" value="SFQ21832.1"/>
    <property type="molecule type" value="Genomic_DNA"/>
</dbReference>
<proteinExistence type="predicted"/>
<dbReference type="STRING" id="1079859.SAMN04515674_112104"/>
<sequence length="129" mass="14858">MRHRHQHIHTHKIEKVGFYLSLICAIHCIATPLFITLLPYIGGQLFLNHEWEIWFISGSLILAGVILYIDYLKHHNTLPLLLLLGSLLVKLIEIIWLGHSFEFVTGTLGALLIAIAYYMNWKYKSACDC</sequence>
<accession>A0A1I5WPW7</accession>
<evidence type="ECO:0000313" key="3">
    <source>
        <dbReference type="Proteomes" id="UP000199306"/>
    </source>
</evidence>
<dbReference type="Proteomes" id="UP000199306">
    <property type="component" value="Unassembled WGS sequence"/>
</dbReference>
<keyword evidence="3" id="KW-1185">Reference proteome</keyword>